<organism evidence="1 3">
    <name type="scientific">Venturia inaequalis</name>
    <name type="common">Apple scab fungus</name>
    <dbReference type="NCBI Taxonomy" id="5025"/>
    <lineage>
        <taxon>Eukaryota</taxon>
        <taxon>Fungi</taxon>
        <taxon>Dikarya</taxon>
        <taxon>Ascomycota</taxon>
        <taxon>Pezizomycotina</taxon>
        <taxon>Dothideomycetes</taxon>
        <taxon>Pleosporomycetidae</taxon>
        <taxon>Venturiales</taxon>
        <taxon>Venturiaceae</taxon>
        <taxon>Venturia</taxon>
    </lineage>
</organism>
<dbReference type="Proteomes" id="UP000433883">
    <property type="component" value="Unassembled WGS sequence"/>
</dbReference>
<reference evidence="1 3" key="1">
    <citation type="submission" date="2019-11" db="EMBL/GenBank/DDBJ databases">
        <title>Venturia inaequalis Genome Resource.</title>
        <authorList>
            <person name="Lichtner F.J."/>
        </authorList>
    </citation>
    <scope>NUCLEOTIDE SEQUENCE [LARGE SCALE GENOMIC DNA]</scope>
    <source>
        <strain evidence="1">Bline_iso_100314</strain>
        <strain evidence="2 4">DMI_063113</strain>
    </source>
</reference>
<accession>A0A8H3V1E1</accession>
<name>A0A8H3V1E1_VENIN</name>
<comment type="caution">
    <text evidence="1">The sequence shown here is derived from an EMBL/GenBank/DDBJ whole genome shotgun (WGS) entry which is preliminary data.</text>
</comment>
<evidence type="ECO:0000313" key="2">
    <source>
        <dbReference type="EMBL" id="KAE9985878.1"/>
    </source>
</evidence>
<dbReference type="OrthoDB" id="10460915at2759"/>
<gene>
    <name evidence="1" type="ORF">BLS_008816</name>
    <name evidence="2" type="ORF">EG327_004520</name>
</gene>
<sequence length="287" mass="32516">MNSSNAIITFGNEKKVFTTKPYPVALLNAYSNTGKLKLEARENGSKAIVFSTCEGLEPRMEGVVTVLRFFAKHPLHGYPKTYKGRKQLTVELAEKMAGHAITFEDKLRIHEALLLLGPKDHLGRQFDVRKAITEHIKYTLLTPDELKVMGFLFLHDTTKDEKLVDFAINATMDFIDAGWEDYTMPQETIDALEEAYNSIPAMADKMARAMVGKAARVERAQAKVDREVAYQVKRARVISFKRSKEHARLSVEAWATRQNQIVAEAKMGLRALPESNARYLITGEQYY</sequence>
<dbReference type="AlphaFoldDB" id="A0A8H3V1E1"/>
<evidence type="ECO:0000313" key="3">
    <source>
        <dbReference type="Proteomes" id="UP000433883"/>
    </source>
</evidence>
<keyword evidence="4" id="KW-1185">Reference proteome</keyword>
<dbReference type="Proteomes" id="UP000490939">
    <property type="component" value="Unassembled WGS sequence"/>
</dbReference>
<dbReference type="EMBL" id="WNWR01000269">
    <property type="protein sequence ID" value="KAE9985878.1"/>
    <property type="molecule type" value="Genomic_DNA"/>
</dbReference>
<evidence type="ECO:0000313" key="4">
    <source>
        <dbReference type="Proteomes" id="UP000490939"/>
    </source>
</evidence>
<evidence type="ECO:0000313" key="1">
    <source>
        <dbReference type="EMBL" id="KAE9980356.1"/>
    </source>
</evidence>
<protein>
    <submittedName>
        <fullName evidence="1">Uncharacterized protein</fullName>
    </submittedName>
</protein>
<proteinExistence type="predicted"/>
<dbReference type="EMBL" id="WNWQ01000077">
    <property type="protein sequence ID" value="KAE9980356.1"/>
    <property type="molecule type" value="Genomic_DNA"/>
</dbReference>